<proteinExistence type="predicted"/>
<dbReference type="InterPro" id="IPR050125">
    <property type="entry name" value="GPCR_opsins"/>
</dbReference>
<dbReference type="RefSeq" id="XP_065647237.1">
    <property type="nucleotide sequence ID" value="XM_065791165.1"/>
</dbReference>
<evidence type="ECO:0000313" key="11">
    <source>
        <dbReference type="RefSeq" id="XP_065647237.1"/>
    </source>
</evidence>
<keyword evidence="6" id="KW-0675">Receptor</keyword>
<feature type="transmembrane region" description="Helical" evidence="8">
    <location>
        <begin position="108"/>
        <end position="126"/>
    </location>
</feature>
<keyword evidence="10" id="KW-1185">Reference proteome</keyword>
<accession>A0ABM4BE48</accession>
<organism evidence="10 11">
    <name type="scientific">Hydra vulgaris</name>
    <name type="common">Hydra</name>
    <name type="synonym">Hydra attenuata</name>
    <dbReference type="NCBI Taxonomy" id="6087"/>
    <lineage>
        <taxon>Eukaryota</taxon>
        <taxon>Metazoa</taxon>
        <taxon>Cnidaria</taxon>
        <taxon>Hydrozoa</taxon>
        <taxon>Hydroidolina</taxon>
        <taxon>Anthoathecata</taxon>
        <taxon>Aplanulata</taxon>
        <taxon>Hydridae</taxon>
        <taxon>Hydra</taxon>
    </lineage>
</organism>
<evidence type="ECO:0000256" key="8">
    <source>
        <dbReference type="SAM" id="Phobius"/>
    </source>
</evidence>
<evidence type="ECO:0000256" key="7">
    <source>
        <dbReference type="ARBA" id="ARBA00023224"/>
    </source>
</evidence>
<evidence type="ECO:0000256" key="3">
    <source>
        <dbReference type="ARBA" id="ARBA00022989"/>
    </source>
</evidence>
<feature type="transmembrane region" description="Helical" evidence="8">
    <location>
        <begin position="230"/>
        <end position="255"/>
    </location>
</feature>
<dbReference type="PROSITE" id="PS50262">
    <property type="entry name" value="G_PROTEIN_RECEP_F1_2"/>
    <property type="match status" value="1"/>
</dbReference>
<name>A0ABM4BE48_HYDVU</name>
<keyword evidence="2 8" id="KW-0812">Transmembrane</keyword>
<evidence type="ECO:0000256" key="5">
    <source>
        <dbReference type="ARBA" id="ARBA00023136"/>
    </source>
</evidence>
<feature type="transmembrane region" description="Helical" evidence="8">
    <location>
        <begin position="74"/>
        <end position="96"/>
    </location>
</feature>
<comment type="subcellular location">
    <subcellularLocation>
        <location evidence="1">Membrane</location>
        <topology evidence="1">Multi-pass membrane protein</topology>
    </subcellularLocation>
</comment>
<dbReference type="InterPro" id="IPR017452">
    <property type="entry name" value="GPCR_Rhodpsn_7TM"/>
</dbReference>
<evidence type="ECO:0000256" key="1">
    <source>
        <dbReference type="ARBA" id="ARBA00004141"/>
    </source>
</evidence>
<sequence length="361" mass="41738">MQQRKTILGSSKAVVKLAIIRENREKLEEFFDKKKGKMVETKMENNNITTLVLLDIVNKNTTISGYTLGPFLQIGLYSFVGVVSLVTNLTIILVFSTNKLLKTRSNQLLINLAVSDIFIALIGIPIQSINLSLKNGPLTVDIFCQLHGVLVVMSFLFSNFNLCLIAVYRYLLIVKTKLHDAIFSTVKLPFFMIANYIIVTLICLPSVLGWGKIDYNKYRGHCMVVWEYSLSYLLFLQFLSFSIPLVIVGFCYYKVLRFTSISRKRLSLSAERIQSISRTQDLRLTFMLMTVFGCFLICFMPYCILLYYEGLFHKKATQVFSFCAMFFAYFNGMMDFFIYAIMNREFRNILKNNLKKAFRKR</sequence>
<reference evidence="11" key="2">
    <citation type="submission" date="2025-08" db="UniProtKB">
        <authorList>
            <consortium name="RefSeq"/>
        </authorList>
    </citation>
    <scope>IDENTIFICATION</scope>
</reference>
<evidence type="ECO:0000259" key="9">
    <source>
        <dbReference type="PROSITE" id="PS50262"/>
    </source>
</evidence>
<feature type="domain" description="G-protein coupled receptors family 1 profile" evidence="9">
    <location>
        <begin position="87"/>
        <end position="339"/>
    </location>
</feature>
<evidence type="ECO:0000256" key="6">
    <source>
        <dbReference type="ARBA" id="ARBA00023170"/>
    </source>
</evidence>
<dbReference type="GeneID" id="105844007"/>
<dbReference type="Gene3D" id="1.20.1070.10">
    <property type="entry name" value="Rhodopsin 7-helix transmembrane proteins"/>
    <property type="match status" value="1"/>
</dbReference>
<feature type="transmembrane region" description="Helical" evidence="8">
    <location>
        <begin position="284"/>
        <end position="307"/>
    </location>
</feature>
<keyword evidence="3 8" id="KW-1133">Transmembrane helix</keyword>
<keyword evidence="5 8" id="KW-0472">Membrane</keyword>
<feature type="transmembrane region" description="Helical" evidence="8">
    <location>
        <begin position="146"/>
        <end position="168"/>
    </location>
</feature>
<dbReference type="InterPro" id="IPR000276">
    <property type="entry name" value="GPCR_Rhodpsn"/>
</dbReference>
<dbReference type="Proteomes" id="UP001652625">
    <property type="component" value="Chromosome 02"/>
</dbReference>
<dbReference type="PRINTS" id="PR00237">
    <property type="entry name" value="GPCRRHODOPSN"/>
</dbReference>
<evidence type="ECO:0000256" key="4">
    <source>
        <dbReference type="ARBA" id="ARBA00023040"/>
    </source>
</evidence>
<keyword evidence="7" id="KW-0807">Transducer</keyword>
<protein>
    <submittedName>
        <fullName evidence="11">Rhodopsin, GQ-coupled isoform X2</fullName>
    </submittedName>
</protein>
<evidence type="ECO:0000256" key="2">
    <source>
        <dbReference type="ARBA" id="ARBA00022692"/>
    </source>
</evidence>
<dbReference type="SUPFAM" id="SSF81321">
    <property type="entry name" value="Family A G protein-coupled receptor-like"/>
    <property type="match status" value="1"/>
</dbReference>
<dbReference type="CDD" id="cd00637">
    <property type="entry name" value="7tm_classA_rhodopsin-like"/>
    <property type="match status" value="1"/>
</dbReference>
<feature type="transmembrane region" description="Helical" evidence="8">
    <location>
        <begin position="188"/>
        <end position="210"/>
    </location>
</feature>
<gene>
    <name evidence="11" type="primary">LOC105844007</name>
</gene>
<keyword evidence="4" id="KW-0297">G-protein coupled receptor</keyword>
<dbReference type="Pfam" id="PF00001">
    <property type="entry name" value="7tm_1"/>
    <property type="match status" value="1"/>
</dbReference>
<feature type="transmembrane region" description="Helical" evidence="8">
    <location>
        <begin position="319"/>
        <end position="342"/>
    </location>
</feature>
<dbReference type="PANTHER" id="PTHR24240">
    <property type="entry name" value="OPSIN"/>
    <property type="match status" value="1"/>
</dbReference>
<reference evidence="10" key="1">
    <citation type="submission" date="2025-05" db="UniProtKB">
        <authorList>
            <consortium name="RefSeq"/>
        </authorList>
    </citation>
    <scope>NUCLEOTIDE SEQUENCE [LARGE SCALE GENOMIC DNA]</scope>
</reference>
<evidence type="ECO:0000313" key="10">
    <source>
        <dbReference type="Proteomes" id="UP001652625"/>
    </source>
</evidence>